<protein>
    <submittedName>
        <fullName evidence="2">Uncharacterized protein</fullName>
    </submittedName>
</protein>
<keyword evidence="3" id="KW-1185">Reference proteome</keyword>
<feature type="transmembrane region" description="Helical" evidence="1">
    <location>
        <begin position="18"/>
        <end position="36"/>
    </location>
</feature>
<keyword evidence="1" id="KW-1133">Transmembrane helix</keyword>
<keyword evidence="1" id="KW-0472">Membrane</keyword>
<evidence type="ECO:0000313" key="3">
    <source>
        <dbReference type="Proteomes" id="UP000326799"/>
    </source>
</evidence>
<gene>
    <name evidence="2" type="ORF">BDV33DRAFT_184674</name>
</gene>
<name>A0A5N6E9L9_9EURO</name>
<keyword evidence="1" id="KW-0812">Transmembrane</keyword>
<evidence type="ECO:0000256" key="1">
    <source>
        <dbReference type="SAM" id="Phobius"/>
    </source>
</evidence>
<accession>A0A5N6E9L9</accession>
<dbReference type="Proteomes" id="UP000326799">
    <property type="component" value="Unassembled WGS sequence"/>
</dbReference>
<dbReference type="EMBL" id="ML733607">
    <property type="protein sequence ID" value="KAB8213473.1"/>
    <property type="molecule type" value="Genomic_DNA"/>
</dbReference>
<organism evidence="2 3">
    <name type="scientific">Aspergillus novoparasiticus</name>
    <dbReference type="NCBI Taxonomy" id="986946"/>
    <lineage>
        <taxon>Eukaryota</taxon>
        <taxon>Fungi</taxon>
        <taxon>Dikarya</taxon>
        <taxon>Ascomycota</taxon>
        <taxon>Pezizomycotina</taxon>
        <taxon>Eurotiomycetes</taxon>
        <taxon>Eurotiomycetidae</taxon>
        <taxon>Eurotiales</taxon>
        <taxon>Aspergillaceae</taxon>
        <taxon>Aspergillus</taxon>
        <taxon>Aspergillus subgen. Circumdati</taxon>
    </lineage>
</organism>
<evidence type="ECO:0000313" key="2">
    <source>
        <dbReference type="EMBL" id="KAB8213473.1"/>
    </source>
</evidence>
<sequence>MTNESWAQFMRVSLHTEISYRVMALVKVLLLFGVGSSGMSPVFRYFLFFCLSVTGSTLPKVENNTESILAGARPWQGHPRASRWGEVSFHEKRSCKAEYAKRRQVHYDD</sequence>
<reference evidence="2 3" key="1">
    <citation type="submission" date="2019-04" db="EMBL/GenBank/DDBJ databases">
        <title>Fungal friends and foes A comparative genomics study of 23 Aspergillus species from section Flavi.</title>
        <authorList>
            <consortium name="DOE Joint Genome Institute"/>
            <person name="Kjaerbolling I."/>
            <person name="Vesth T.C."/>
            <person name="Frisvad J.C."/>
            <person name="Nybo J.L."/>
            <person name="Theobald S."/>
            <person name="Kildgaard S."/>
            <person name="Petersen T.I."/>
            <person name="Kuo A."/>
            <person name="Sato A."/>
            <person name="Lyhne E.K."/>
            <person name="Kogle M.E."/>
            <person name="Wiebenga A."/>
            <person name="Kun R.S."/>
            <person name="Lubbers R.J."/>
            <person name="Makela M.R."/>
            <person name="Barry K."/>
            <person name="Chovatia M."/>
            <person name="Clum A."/>
            <person name="Daum C."/>
            <person name="Haridas S."/>
            <person name="He G."/>
            <person name="LaButti K."/>
            <person name="Lipzen A."/>
            <person name="Mondo S."/>
            <person name="Pangilinan J."/>
            <person name="Riley R."/>
            <person name="Salamov A."/>
            <person name="Simmons B.A."/>
            <person name="Magnuson J.K."/>
            <person name="Henrissat B."/>
            <person name="Mortensen U.H."/>
            <person name="Larsen T.O."/>
            <person name="De vries R.P."/>
            <person name="Grigoriev I.V."/>
            <person name="Machida M."/>
            <person name="Baker S.E."/>
            <person name="Andersen M.R."/>
        </authorList>
    </citation>
    <scope>NUCLEOTIDE SEQUENCE [LARGE SCALE GENOMIC DNA]</scope>
    <source>
        <strain evidence="2 3">CBS 126849</strain>
    </source>
</reference>
<dbReference type="AlphaFoldDB" id="A0A5N6E9L9"/>
<proteinExistence type="predicted"/>
<feature type="non-terminal residue" evidence="2">
    <location>
        <position position="109"/>
    </location>
</feature>